<evidence type="ECO:0000259" key="15">
    <source>
        <dbReference type="Pfam" id="PF21365"/>
    </source>
</evidence>
<dbReference type="CDD" id="cd14752">
    <property type="entry name" value="GH31_N"/>
    <property type="match status" value="1"/>
</dbReference>
<dbReference type="GO" id="GO:0030246">
    <property type="term" value="F:carbohydrate binding"/>
    <property type="evidence" value="ECO:0007669"/>
    <property type="project" value="InterPro"/>
</dbReference>
<dbReference type="InterPro" id="IPR017853">
    <property type="entry name" value="GH"/>
</dbReference>
<dbReference type="Gene3D" id="3.20.20.80">
    <property type="entry name" value="Glycosidases"/>
    <property type="match status" value="2"/>
</dbReference>
<evidence type="ECO:0000256" key="1">
    <source>
        <dbReference type="ARBA" id="ARBA00004240"/>
    </source>
</evidence>
<keyword evidence="5 10" id="KW-0378">Hydrolase</keyword>
<accession>A0A8S1C323</accession>
<keyword evidence="6" id="KW-0256">Endoplasmic reticulum</keyword>
<feature type="signal peptide" evidence="11">
    <location>
        <begin position="1"/>
        <end position="22"/>
    </location>
</feature>
<dbReference type="InterPro" id="IPR048395">
    <property type="entry name" value="Glyco_hydro_31_C"/>
</dbReference>
<dbReference type="InterPro" id="IPR000322">
    <property type="entry name" value="Glyco_hydro_31_TIM"/>
</dbReference>
<comment type="caution">
    <text evidence="16">The sequence shown here is derived from an EMBL/GenBank/DDBJ whole genome shotgun (WGS) entry which is preliminary data.</text>
</comment>
<dbReference type="InterPro" id="IPR033403">
    <property type="entry name" value="DUF5110"/>
</dbReference>
<sequence>MRKLCYIPVVAIWIAIFSVVGGVDRNNFKTCDQSSFCRRYRAMKKGESPYQLLLNTLKEGESDLQVSLINIKNVVHFNLKLTALENFDFRLEIDEAQPIKQRYRVDYALKGEPATRKLVVTERTSESITVTNGHNKAVLHASPFKIDLYNGKTLMMSLNAQGLLKFEHYRQKTEKPAVPEGEEAVEPPAPVDEAEADIGAWEENYKSHHDAKPHGPSAVGLDFSFPNADYAYGIPEHADSLALKATTATDPYRLYNLDVFEYELNNGMALYGSIPFLIAHGVEATAGVLWLNAAETWVDIEGGAHKGSNVVSSIVNFVSGSGTPPPPLEARFVSESGMIDAFLFLGPNPETVSKNYAEISGVTPLPPLFSLGYHQCRWNYNDEDDVKSVDAGFDQHDIPYDVIWLDIEYTEGKKYFTWDKIKFPHADDMMKNLSLKGHHMVVIIDPHIKREGGYYVHEDATSNGLYVKNKDGNDYEGWCWPGSSSYLDFFNPVVRDYYASKYSLDNFWGTTLDTHIWNDMNEPSVFNGPEVTMPKDCVHYGGWEHRDVHNLYGLTHIMSTFDGLLKRSQGKLRPFILTRSVFIGSQRYAAVWTGDNMAEWEHLQASIPMCLSISLAGMPFCGADIGGFFKNPDSELFYRWYQIGAFLPFMRAHSHIDTKRREPWAYDPETTSLVRSAVRRRYEYLPLWYTLFRHHEVDGLPIMRPIWYNYPKDKSAFTIEDEFMLGKELLVHPVTKSGLTEVSVYFPGEKDLWYDIDELELFSGHGTKTVQTPKEKIPVYQRGGTIIPKKMRIRRSSALAKDDPYTLQIALNADGLASGSLYLDDGETYEYQKGQYVSLVYHYDGTTMVSQLVDKEASFASKSWLERIIVMGVRKAPGRIVLKSQSVGEQEIEFAFNPNKHLLVIRKPAVPIAEEWKLFFH</sequence>
<protein>
    <recommendedName>
        <fullName evidence="9">Glucosidase II subunit alpha</fullName>
    </recommendedName>
</protein>
<dbReference type="SUPFAM" id="SSF74650">
    <property type="entry name" value="Galactose mutarotase-like"/>
    <property type="match status" value="1"/>
</dbReference>
<evidence type="ECO:0000256" key="11">
    <source>
        <dbReference type="SAM" id="SignalP"/>
    </source>
</evidence>
<comment type="pathway">
    <text evidence="2">Glycan metabolism; N-glycan metabolism.</text>
</comment>
<dbReference type="Pfam" id="PF01055">
    <property type="entry name" value="Glyco_hydro_31_2nd"/>
    <property type="match status" value="1"/>
</dbReference>
<keyword evidence="7" id="KW-0325">Glycoprotein</keyword>
<name>A0A8S1C323_9INSE</name>
<keyword evidence="17" id="KW-1185">Reference proteome</keyword>
<dbReference type="FunFam" id="3.20.20.80:FF:000046">
    <property type="entry name" value="Glucosidase alpha, neutral C"/>
    <property type="match status" value="1"/>
</dbReference>
<dbReference type="Pfam" id="PF21365">
    <property type="entry name" value="Glyco_hydro_31_3rd"/>
    <property type="match status" value="1"/>
</dbReference>
<evidence type="ECO:0000256" key="5">
    <source>
        <dbReference type="ARBA" id="ARBA00022801"/>
    </source>
</evidence>
<feature type="chain" id="PRO_5035881372" description="Glucosidase II subunit alpha" evidence="11">
    <location>
        <begin position="23"/>
        <end position="921"/>
    </location>
</feature>
<dbReference type="GO" id="GO:0006491">
    <property type="term" value="P:N-glycan processing"/>
    <property type="evidence" value="ECO:0007669"/>
    <property type="project" value="TreeGrafter"/>
</dbReference>
<gene>
    <name evidence="16" type="ORF">CLODIP_2_CD08753</name>
</gene>
<dbReference type="AlphaFoldDB" id="A0A8S1C323"/>
<evidence type="ECO:0000259" key="13">
    <source>
        <dbReference type="Pfam" id="PF13802"/>
    </source>
</evidence>
<organism evidence="16 17">
    <name type="scientific">Cloeon dipterum</name>
    <dbReference type="NCBI Taxonomy" id="197152"/>
    <lineage>
        <taxon>Eukaryota</taxon>
        <taxon>Metazoa</taxon>
        <taxon>Ecdysozoa</taxon>
        <taxon>Arthropoda</taxon>
        <taxon>Hexapoda</taxon>
        <taxon>Insecta</taxon>
        <taxon>Pterygota</taxon>
        <taxon>Palaeoptera</taxon>
        <taxon>Ephemeroptera</taxon>
        <taxon>Pisciforma</taxon>
        <taxon>Baetidae</taxon>
        <taxon>Cloeon</taxon>
    </lineage>
</organism>
<dbReference type="CDD" id="cd06603">
    <property type="entry name" value="GH31_GANC_GANAB_alpha"/>
    <property type="match status" value="1"/>
</dbReference>
<evidence type="ECO:0000256" key="10">
    <source>
        <dbReference type="RuleBase" id="RU361185"/>
    </source>
</evidence>
<dbReference type="GO" id="GO:0090599">
    <property type="term" value="F:alpha-glucosidase activity"/>
    <property type="evidence" value="ECO:0007669"/>
    <property type="project" value="TreeGrafter"/>
</dbReference>
<dbReference type="GO" id="GO:0005975">
    <property type="term" value="P:carbohydrate metabolic process"/>
    <property type="evidence" value="ECO:0007669"/>
    <property type="project" value="InterPro"/>
</dbReference>
<evidence type="ECO:0000313" key="17">
    <source>
        <dbReference type="Proteomes" id="UP000494165"/>
    </source>
</evidence>
<keyword evidence="4 11" id="KW-0732">Signal</keyword>
<comment type="similarity">
    <text evidence="3 10">Belongs to the glycosyl hydrolase 31 family.</text>
</comment>
<dbReference type="Gene3D" id="2.60.40.1760">
    <property type="entry name" value="glycosyl hydrolase (family 31)"/>
    <property type="match status" value="1"/>
</dbReference>
<dbReference type="GO" id="GO:0005783">
    <property type="term" value="C:endoplasmic reticulum"/>
    <property type="evidence" value="ECO:0007669"/>
    <property type="project" value="UniProtKB-SubCell"/>
</dbReference>
<evidence type="ECO:0000256" key="3">
    <source>
        <dbReference type="ARBA" id="ARBA00007806"/>
    </source>
</evidence>
<dbReference type="FunFam" id="3.20.20.80:FF:000039">
    <property type="entry name" value="Glucosidase, alpha neutral C"/>
    <property type="match status" value="1"/>
</dbReference>
<dbReference type="OrthoDB" id="3237269at2759"/>
<evidence type="ECO:0000313" key="16">
    <source>
        <dbReference type="EMBL" id="CAB3360375.1"/>
    </source>
</evidence>
<feature type="domain" description="Glycoside hydrolase family 31 TIM barrel" evidence="12">
    <location>
        <begin position="363"/>
        <end position="691"/>
    </location>
</feature>
<dbReference type="SUPFAM" id="SSF51011">
    <property type="entry name" value="Glycosyl hydrolase domain"/>
    <property type="match status" value="1"/>
</dbReference>
<evidence type="ECO:0000256" key="9">
    <source>
        <dbReference type="ARBA" id="ARBA00042895"/>
    </source>
</evidence>
<dbReference type="InterPro" id="IPR013780">
    <property type="entry name" value="Glyco_hydro_b"/>
</dbReference>
<evidence type="ECO:0000256" key="7">
    <source>
        <dbReference type="ARBA" id="ARBA00023180"/>
    </source>
</evidence>
<comment type="subcellular location">
    <subcellularLocation>
        <location evidence="1">Endoplasmic reticulum</location>
    </subcellularLocation>
</comment>
<keyword evidence="8 10" id="KW-0326">Glycosidase</keyword>
<feature type="domain" description="Glycoside hydrolase family 31 N-terminal" evidence="13">
    <location>
        <begin position="79"/>
        <end position="299"/>
    </location>
</feature>
<evidence type="ECO:0000256" key="6">
    <source>
        <dbReference type="ARBA" id="ARBA00022824"/>
    </source>
</evidence>
<feature type="domain" description="DUF5110" evidence="14">
    <location>
        <begin position="806"/>
        <end position="847"/>
    </location>
</feature>
<dbReference type="PANTHER" id="PTHR22762:SF54">
    <property type="entry name" value="BCDNA.GH04962"/>
    <property type="match status" value="1"/>
</dbReference>
<evidence type="ECO:0000256" key="2">
    <source>
        <dbReference type="ARBA" id="ARBA00004833"/>
    </source>
</evidence>
<dbReference type="Pfam" id="PF13802">
    <property type="entry name" value="Gal_mutarotas_2"/>
    <property type="match status" value="1"/>
</dbReference>
<evidence type="ECO:0000259" key="12">
    <source>
        <dbReference type="Pfam" id="PF01055"/>
    </source>
</evidence>
<feature type="domain" description="Glycosyl hydrolase family 31 C-terminal" evidence="15">
    <location>
        <begin position="699"/>
        <end position="787"/>
    </location>
</feature>
<dbReference type="EMBL" id="CADEPI010000003">
    <property type="protein sequence ID" value="CAB3360375.1"/>
    <property type="molecule type" value="Genomic_DNA"/>
</dbReference>
<dbReference type="Gene3D" id="2.60.40.1180">
    <property type="entry name" value="Golgi alpha-mannosidase II"/>
    <property type="match status" value="2"/>
</dbReference>
<evidence type="ECO:0000259" key="14">
    <source>
        <dbReference type="Pfam" id="PF17137"/>
    </source>
</evidence>
<dbReference type="PANTHER" id="PTHR22762">
    <property type="entry name" value="ALPHA-GLUCOSIDASE"/>
    <property type="match status" value="1"/>
</dbReference>
<dbReference type="SUPFAM" id="SSF51445">
    <property type="entry name" value="(Trans)glycosidases"/>
    <property type="match status" value="1"/>
</dbReference>
<reference evidence="16 17" key="1">
    <citation type="submission" date="2020-04" db="EMBL/GenBank/DDBJ databases">
        <authorList>
            <person name="Alioto T."/>
            <person name="Alioto T."/>
            <person name="Gomez Garrido J."/>
        </authorList>
    </citation>
    <scope>NUCLEOTIDE SEQUENCE [LARGE SCALE GENOMIC DNA]</scope>
</reference>
<dbReference type="Proteomes" id="UP000494165">
    <property type="component" value="Unassembled WGS sequence"/>
</dbReference>
<evidence type="ECO:0000256" key="8">
    <source>
        <dbReference type="ARBA" id="ARBA00023295"/>
    </source>
</evidence>
<evidence type="ECO:0000256" key="4">
    <source>
        <dbReference type="ARBA" id="ARBA00022729"/>
    </source>
</evidence>
<dbReference type="Pfam" id="PF17137">
    <property type="entry name" value="DUF5110"/>
    <property type="match status" value="1"/>
</dbReference>
<dbReference type="InterPro" id="IPR025887">
    <property type="entry name" value="Glyco_hydro_31_N_dom"/>
</dbReference>
<dbReference type="InterPro" id="IPR011013">
    <property type="entry name" value="Gal_mutarotase_sf_dom"/>
</dbReference>
<dbReference type="FunFam" id="2.60.40.1180:FF:000023">
    <property type="entry name" value="neutral alpha-glucosidase AB isoform X2"/>
    <property type="match status" value="1"/>
</dbReference>
<proteinExistence type="inferred from homology"/>